<evidence type="ECO:0000256" key="3">
    <source>
        <dbReference type="SAM" id="MobiDB-lite"/>
    </source>
</evidence>
<dbReference type="AlphaFoldDB" id="A0A388LHW8"/>
<dbReference type="GO" id="GO:0005737">
    <property type="term" value="C:cytoplasm"/>
    <property type="evidence" value="ECO:0007669"/>
    <property type="project" value="TreeGrafter"/>
</dbReference>
<dbReference type="Proteomes" id="UP000265515">
    <property type="component" value="Unassembled WGS sequence"/>
</dbReference>
<dbReference type="FunFam" id="3.30.160.380:FF:000001">
    <property type="entry name" value="Endoribonuclease dicer-like 1"/>
    <property type="match status" value="1"/>
</dbReference>
<evidence type="ECO:0000256" key="2">
    <source>
        <dbReference type="PROSITE-ProRule" id="PRU00657"/>
    </source>
</evidence>
<gene>
    <name evidence="5" type="ORF">CBR_g34091</name>
</gene>
<dbReference type="Gramene" id="GBG81908">
    <property type="protein sequence ID" value="GBG81908"/>
    <property type="gene ID" value="CBR_g34091"/>
</dbReference>
<dbReference type="Pfam" id="PF24626">
    <property type="entry name" value="SH3_Tf2-1"/>
    <property type="match status" value="1"/>
</dbReference>
<dbReference type="InterPro" id="IPR005034">
    <property type="entry name" value="Dicer_dimerisation"/>
</dbReference>
<dbReference type="PANTHER" id="PTHR14950">
    <property type="entry name" value="DICER-RELATED"/>
    <property type="match status" value="1"/>
</dbReference>
<dbReference type="SUPFAM" id="SSF54160">
    <property type="entry name" value="Chromo domain-like"/>
    <property type="match status" value="1"/>
</dbReference>
<keyword evidence="6" id="KW-1185">Reference proteome</keyword>
<keyword evidence="2" id="KW-0694">RNA-binding</keyword>
<dbReference type="PROSITE" id="PS51327">
    <property type="entry name" value="DICER_DSRBF"/>
    <property type="match status" value="1"/>
</dbReference>
<dbReference type="InterPro" id="IPR056924">
    <property type="entry name" value="SH3_Tf2-1"/>
</dbReference>
<evidence type="ECO:0000313" key="6">
    <source>
        <dbReference type="Proteomes" id="UP000265515"/>
    </source>
</evidence>
<dbReference type="EMBL" id="BFEA01000390">
    <property type="protein sequence ID" value="GBG81908.1"/>
    <property type="molecule type" value="Genomic_DNA"/>
</dbReference>
<evidence type="ECO:0000259" key="4">
    <source>
        <dbReference type="PROSITE" id="PS51327"/>
    </source>
</evidence>
<evidence type="ECO:0000256" key="1">
    <source>
        <dbReference type="ARBA" id="ARBA00022801"/>
    </source>
</evidence>
<dbReference type="GO" id="GO:0005634">
    <property type="term" value="C:nucleus"/>
    <property type="evidence" value="ECO:0007669"/>
    <property type="project" value="TreeGrafter"/>
</dbReference>
<dbReference type="GO" id="GO:0003723">
    <property type="term" value="F:RNA binding"/>
    <property type="evidence" value="ECO:0007669"/>
    <property type="project" value="UniProtKB-UniRule"/>
</dbReference>
<name>A0A388LHW8_CHABU</name>
<organism evidence="5 6">
    <name type="scientific">Chara braunii</name>
    <name type="common">Braun's stonewort</name>
    <dbReference type="NCBI Taxonomy" id="69332"/>
    <lineage>
        <taxon>Eukaryota</taxon>
        <taxon>Viridiplantae</taxon>
        <taxon>Streptophyta</taxon>
        <taxon>Charophyceae</taxon>
        <taxon>Charales</taxon>
        <taxon>Characeae</taxon>
        <taxon>Chara</taxon>
    </lineage>
</organism>
<feature type="region of interest" description="Disordered" evidence="3">
    <location>
        <begin position="510"/>
        <end position="535"/>
    </location>
</feature>
<dbReference type="STRING" id="69332.A0A388LHW8"/>
<protein>
    <recommendedName>
        <fullName evidence="4">Dicer dsRNA-binding fold domain-containing protein</fullName>
    </recommendedName>
</protein>
<dbReference type="InterPro" id="IPR038248">
    <property type="entry name" value="Dicer_dimer_sf"/>
</dbReference>
<dbReference type="GO" id="GO:0030422">
    <property type="term" value="P:siRNA processing"/>
    <property type="evidence" value="ECO:0007669"/>
    <property type="project" value="TreeGrafter"/>
</dbReference>
<keyword evidence="1" id="KW-0378">Hydrolase</keyword>
<reference evidence="5 6" key="1">
    <citation type="journal article" date="2018" name="Cell">
        <title>The Chara Genome: Secondary Complexity and Implications for Plant Terrestrialization.</title>
        <authorList>
            <person name="Nishiyama T."/>
            <person name="Sakayama H."/>
            <person name="Vries J.D."/>
            <person name="Buschmann H."/>
            <person name="Saint-Marcoux D."/>
            <person name="Ullrich K.K."/>
            <person name="Haas F.B."/>
            <person name="Vanderstraeten L."/>
            <person name="Becker D."/>
            <person name="Lang D."/>
            <person name="Vosolsobe S."/>
            <person name="Rombauts S."/>
            <person name="Wilhelmsson P.K.I."/>
            <person name="Janitza P."/>
            <person name="Kern R."/>
            <person name="Heyl A."/>
            <person name="Rumpler F."/>
            <person name="Villalobos L.I.A.C."/>
            <person name="Clay J.M."/>
            <person name="Skokan R."/>
            <person name="Toyoda A."/>
            <person name="Suzuki Y."/>
            <person name="Kagoshima H."/>
            <person name="Schijlen E."/>
            <person name="Tajeshwar N."/>
            <person name="Catarino B."/>
            <person name="Hetherington A.J."/>
            <person name="Saltykova A."/>
            <person name="Bonnot C."/>
            <person name="Breuninger H."/>
            <person name="Symeonidi A."/>
            <person name="Radhakrishnan G.V."/>
            <person name="Van Nieuwerburgh F."/>
            <person name="Deforce D."/>
            <person name="Chang C."/>
            <person name="Karol K.G."/>
            <person name="Hedrich R."/>
            <person name="Ulvskov P."/>
            <person name="Glockner G."/>
            <person name="Delwiche C.F."/>
            <person name="Petrasek J."/>
            <person name="Van de Peer Y."/>
            <person name="Friml J."/>
            <person name="Beilby M."/>
            <person name="Dolan L."/>
            <person name="Kohara Y."/>
            <person name="Sugano S."/>
            <person name="Fujiyama A."/>
            <person name="Delaux P.-M."/>
            <person name="Quint M."/>
            <person name="TheiBen G."/>
            <person name="Hagemann M."/>
            <person name="Harholt J."/>
            <person name="Dunand C."/>
            <person name="Zachgo S."/>
            <person name="Langdale J."/>
            <person name="Maumus F."/>
            <person name="Straeten D.V.D."/>
            <person name="Gould S.B."/>
            <person name="Rensing S.A."/>
        </authorList>
    </citation>
    <scope>NUCLEOTIDE SEQUENCE [LARGE SCALE GENOMIC DNA]</scope>
    <source>
        <strain evidence="5 6">S276</strain>
    </source>
</reference>
<dbReference type="InterPro" id="IPR016197">
    <property type="entry name" value="Chromo-like_dom_sf"/>
</dbReference>
<dbReference type="OrthoDB" id="1939135at2759"/>
<sequence>MQTQWQGTKPKSWIPNPETASHTEYEYSGRKLVRDWSPYRMGSRYNGNDEDARRVEAVRTSEDFMRMEAIEQTQLETEVEVDNEPVEFYRVERTGAVVDDYHAVQLLHIFCAKLPNDRYSLTVPWFQIEHRDDSKVVCKVYLPSNAPESVRLVEGPPCSNKKKARERACLQACRLLHQCGALNDNLVPEKPDDVVLDGMDMKNIPFPKTGKWFQESIPLCLQGDWITGNEQGEDDPNGGVWLFAYGLCFEDKGLKGVDVPEREATREYAEPRSYILLMEKQMDVDTSQMKVPLFFAHNVYSAAALSPMGRVFIPWAKLRTGKLFHSWLFSRVLMREWSEGDLSVWSSSRAYLILPMADADRFSSAENVMGMIDWKVVETTMNEVEGCLPDGQSGQGRRRKRGQGDEAPPVLDEDTLMTLSGPYDVSAVRDKIITFNGQQFYVLSVRKDINADSPFGERNGKNRVSKAKTYTEYFAKKYGKVLLYRTQPMLEARPFVLAINLLHRRNNALGKEQDSSEMGVEEDSEERTAPEGNPQQCLLVSQPTAAPGSIEYAIKYEQMLQKVVEHIKKSQDAMIASENKHRRPSNFQVGERVWVRSSELGQELGISRKLMPQYFGPWEILDIVGDQPDGPSYVIRIPAHLRTNPVFHASKLAPFAATEQFPSRRSMLPPTMDGEVDIDQIVEHRVMPVPRSSGRGRPPKPRMQYRVSFRHHLDPKEDRWFTREELMRTAPQVIAGYERERKGKMPAE</sequence>
<evidence type="ECO:0000313" key="5">
    <source>
        <dbReference type="EMBL" id="GBG81908.1"/>
    </source>
</evidence>
<dbReference type="Pfam" id="PF03368">
    <property type="entry name" value="Dicer_dimer"/>
    <property type="match status" value="1"/>
</dbReference>
<dbReference type="PANTHER" id="PTHR14950:SF49">
    <property type="entry name" value="RIBONUCLEASE 3-LIKE PROTEIN 2-RELATED"/>
    <property type="match status" value="1"/>
</dbReference>
<dbReference type="GO" id="GO:0004525">
    <property type="term" value="F:ribonuclease III activity"/>
    <property type="evidence" value="ECO:0007669"/>
    <property type="project" value="TreeGrafter"/>
</dbReference>
<feature type="region of interest" description="Disordered" evidence="3">
    <location>
        <begin position="385"/>
        <end position="411"/>
    </location>
</feature>
<dbReference type="Gene3D" id="2.170.260.10">
    <property type="entry name" value="paz domain"/>
    <property type="match status" value="1"/>
</dbReference>
<accession>A0A388LHW8</accession>
<dbReference type="Gene3D" id="3.30.160.380">
    <property type="entry name" value="Dicer dimerisation domain"/>
    <property type="match status" value="1"/>
</dbReference>
<proteinExistence type="predicted"/>
<comment type="caution">
    <text evidence="5">The sequence shown here is derived from an EMBL/GenBank/DDBJ whole genome shotgun (WGS) entry which is preliminary data.</text>
</comment>
<feature type="domain" description="Dicer dsRNA-binding fold" evidence="4">
    <location>
        <begin position="103"/>
        <end position="196"/>
    </location>
</feature>